<organism evidence="3 4">
    <name type="scientific">Paracoccus cavernae</name>
    <dbReference type="NCBI Taxonomy" id="1571207"/>
    <lineage>
        <taxon>Bacteria</taxon>
        <taxon>Pseudomonadati</taxon>
        <taxon>Pseudomonadota</taxon>
        <taxon>Alphaproteobacteria</taxon>
        <taxon>Rhodobacterales</taxon>
        <taxon>Paracoccaceae</taxon>
        <taxon>Paracoccus</taxon>
    </lineage>
</organism>
<comment type="caution">
    <text evidence="3">The sequence shown here is derived from an EMBL/GenBank/DDBJ whole genome shotgun (WGS) entry which is preliminary data.</text>
</comment>
<feature type="compositionally biased region" description="Acidic residues" evidence="1">
    <location>
        <begin position="130"/>
        <end position="139"/>
    </location>
</feature>
<keyword evidence="4" id="KW-1185">Reference proteome</keyword>
<dbReference type="RefSeq" id="WP_377786048.1">
    <property type="nucleotide sequence ID" value="NZ_JBHUOC010000001.1"/>
</dbReference>
<name>A0ABT8D3I2_9RHOB</name>
<sequence>MEMLWICLSTIGAAKFFLILLHWNTSSEIKDISAIGVSITVLQTFLAVGALGGFFLLRSAAKSAAEEEARAEFAKFRIEGQVELEKVKAEIRESAQLIARRASLDYLDSTGIRYGTGNSAASTPDMMSALDDEEGSDDR</sequence>
<evidence type="ECO:0000256" key="1">
    <source>
        <dbReference type="SAM" id="MobiDB-lite"/>
    </source>
</evidence>
<gene>
    <name evidence="3" type="ORF">QWZ10_03010</name>
</gene>
<dbReference type="Proteomes" id="UP001243846">
    <property type="component" value="Unassembled WGS sequence"/>
</dbReference>
<protein>
    <submittedName>
        <fullName evidence="3">Uncharacterized protein</fullName>
    </submittedName>
</protein>
<keyword evidence="2" id="KW-1133">Transmembrane helix</keyword>
<evidence type="ECO:0000256" key="2">
    <source>
        <dbReference type="SAM" id="Phobius"/>
    </source>
</evidence>
<reference evidence="4" key="1">
    <citation type="journal article" date="2019" name="Int. J. Syst. Evol. Microbiol.">
        <title>The Global Catalogue of Microorganisms (GCM) 10K type strain sequencing project: providing services to taxonomists for standard genome sequencing and annotation.</title>
        <authorList>
            <consortium name="The Broad Institute Genomics Platform"/>
            <consortium name="The Broad Institute Genome Sequencing Center for Infectious Disease"/>
            <person name="Wu L."/>
            <person name="Ma J."/>
        </authorList>
    </citation>
    <scope>NUCLEOTIDE SEQUENCE [LARGE SCALE GENOMIC DNA]</scope>
    <source>
        <strain evidence="4">CECT 8482</strain>
    </source>
</reference>
<feature type="transmembrane region" description="Helical" evidence="2">
    <location>
        <begin position="5"/>
        <end position="23"/>
    </location>
</feature>
<evidence type="ECO:0000313" key="3">
    <source>
        <dbReference type="EMBL" id="MDN3711044.1"/>
    </source>
</evidence>
<keyword evidence="2" id="KW-0472">Membrane</keyword>
<proteinExistence type="predicted"/>
<feature type="transmembrane region" description="Helical" evidence="2">
    <location>
        <begin position="35"/>
        <end position="57"/>
    </location>
</feature>
<dbReference type="EMBL" id="JAUFRC010000001">
    <property type="protein sequence ID" value="MDN3711044.1"/>
    <property type="molecule type" value="Genomic_DNA"/>
</dbReference>
<feature type="region of interest" description="Disordered" evidence="1">
    <location>
        <begin position="116"/>
        <end position="139"/>
    </location>
</feature>
<keyword evidence="2" id="KW-0812">Transmembrane</keyword>
<accession>A0ABT8D3I2</accession>
<evidence type="ECO:0000313" key="4">
    <source>
        <dbReference type="Proteomes" id="UP001243846"/>
    </source>
</evidence>